<reference evidence="1" key="1">
    <citation type="submission" date="2020-05" db="EMBL/GenBank/DDBJ databases">
        <authorList>
            <person name="Chiriac C."/>
            <person name="Salcher M."/>
            <person name="Ghai R."/>
            <person name="Kavagutti S V."/>
        </authorList>
    </citation>
    <scope>NUCLEOTIDE SEQUENCE</scope>
</reference>
<sequence length="162" mass="16674">MSTLPKDVSTAGLPDDTTQELRTVQPSGTSVRLMDDVYPVRSAVSSPLIATPSGTQVTSSGSMLRATVGVPLVGTKSSFACTGAMGTNVNPTITADTAKTPINLTAPRPEPLRPAPKPRIGLLFSLMADFSRLNKKLHHQDKSACGIATSTTSIAPLGASGA</sequence>
<organism evidence="1">
    <name type="scientific">freshwater metagenome</name>
    <dbReference type="NCBI Taxonomy" id="449393"/>
    <lineage>
        <taxon>unclassified sequences</taxon>
        <taxon>metagenomes</taxon>
        <taxon>ecological metagenomes</taxon>
    </lineage>
</organism>
<name>A0A6J6XS54_9ZZZZ</name>
<evidence type="ECO:0000313" key="1">
    <source>
        <dbReference type="EMBL" id="CAB4798633.1"/>
    </source>
</evidence>
<dbReference type="EMBL" id="CAFAAM010000045">
    <property type="protein sequence ID" value="CAB4798633.1"/>
    <property type="molecule type" value="Genomic_DNA"/>
</dbReference>
<protein>
    <submittedName>
        <fullName evidence="1">Unannotated protein</fullName>
    </submittedName>
</protein>
<accession>A0A6J6XS54</accession>
<dbReference type="AlphaFoldDB" id="A0A6J6XS54"/>
<gene>
    <name evidence="1" type="ORF">UFOPK3010_00472</name>
</gene>
<proteinExistence type="predicted"/>